<feature type="domain" description="Radical SAM core" evidence="11">
    <location>
        <begin position="1"/>
        <end position="247"/>
    </location>
</feature>
<dbReference type="GO" id="GO:0046872">
    <property type="term" value="F:metal ion binding"/>
    <property type="evidence" value="ECO:0007669"/>
    <property type="project" value="UniProtKB-UniRule"/>
</dbReference>
<keyword evidence="8 10" id="KW-0411">Iron-sulfur</keyword>
<dbReference type="EMBL" id="NRHC01000016">
    <property type="protein sequence ID" value="RIY34149.1"/>
    <property type="molecule type" value="Genomic_DNA"/>
</dbReference>
<keyword evidence="10" id="KW-0963">Cytoplasm</keyword>
<comment type="caution">
    <text evidence="12">The sequence shown here is derived from an EMBL/GenBank/DDBJ whole genome shotgun (WGS) entry which is preliminary data.</text>
</comment>
<dbReference type="PANTHER" id="PTHR13932">
    <property type="entry name" value="COPROPORPHYRINIGEN III OXIDASE"/>
    <property type="match status" value="1"/>
</dbReference>
<dbReference type="GO" id="GO:0006779">
    <property type="term" value="P:porphyrin-containing compound biosynthetic process"/>
    <property type="evidence" value="ECO:0007669"/>
    <property type="project" value="InterPro"/>
</dbReference>
<reference evidence="12 13" key="1">
    <citation type="submission" date="2017-08" db="EMBL/GenBank/DDBJ databases">
        <title>Reclassification of Bisgaard taxon 37 and 44.</title>
        <authorList>
            <person name="Christensen H."/>
        </authorList>
    </citation>
    <scope>NUCLEOTIDE SEQUENCE [LARGE SCALE GENOMIC DNA]</scope>
    <source>
        <strain evidence="12 13">B96_3</strain>
    </source>
</reference>
<dbReference type="Proteomes" id="UP000265691">
    <property type="component" value="Unassembled WGS sequence"/>
</dbReference>
<evidence type="ECO:0000313" key="13">
    <source>
        <dbReference type="Proteomes" id="UP000265691"/>
    </source>
</evidence>
<accession>A0A3A1YA87</accession>
<dbReference type="SUPFAM" id="SSF102114">
    <property type="entry name" value="Radical SAM enzymes"/>
    <property type="match status" value="1"/>
</dbReference>
<sequence length="392" mass="44170">MIKLPPLSLYIHIPWCVQKCPYCDFNSHGIKTKNIDADGYSPDQELIPADEYVTCLIEDLKADLKFSQGRKISSIFIGGGTPSILQPKNIKDIIEGVKALIPLMPNCEITLEANPGTVDQEKFKGFLDAGVNRLSIGIQSFNEQHLQTLGRIHSNTQAQKAVEAAFSAGFKKVNVDLMFGLPNQTISQALDDLKQAIALKPTHLSWYQLTIEPHTMFYSRPPKLPDSDYIWDIEVEGKAFLKEHGYNQYEVSAYSLGEVNQCEHNLHYWQFHDYLGIGCGAAGKITNLNGIIRTMKTKHPAGYLKGNYISSVTKVEKEHYLFEYFLNRFRLFTPVNKQDFVDFTGLDVQTAELALAKHIKNGNIISTENTWELTATGHNFLNSILEDLIPEN</sequence>
<evidence type="ECO:0000256" key="8">
    <source>
        <dbReference type="ARBA" id="ARBA00023014"/>
    </source>
</evidence>
<dbReference type="AlphaFoldDB" id="A0A3A1YA87"/>
<dbReference type="InterPro" id="IPR006638">
    <property type="entry name" value="Elp3/MiaA/NifB-like_rSAM"/>
</dbReference>
<dbReference type="SFLD" id="SFLDF00562">
    <property type="entry name" value="HemN-like__clustered_with_heat"/>
    <property type="match status" value="1"/>
</dbReference>
<dbReference type="GO" id="GO:0005737">
    <property type="term" value="C:cytoplasm"/>
    <property type="evidence" value="ECO:0007669"/>
    <property type="project" value="UniProtKB-SubCell"/>
</dbReference>
<keyword evidence="10" id="KW-0004">4Fe-4S</keyword>
<dbReference type="Gene3D" id="3.20.20.70">
    <property type="entry name" value="Aldolase class I"/>
    <property type="match status" value="1"/>
</dbReference>
<dbReference type="Pfam" id="PF04055">
    <property type="entry name" value="Radical_SAM"/>
    <property type="match status" value="1"/>
</dbReference>
<evidence type="ECO:0000256" key="10">
    <source>
        <dbReference type="RuleBase" id="RU364116"/>
    </source>
</evidence>
<dbReference type="InterPro" id="IPR004559">
    <property type="entry name" value="HemW-like"/>
</dbReference>
<keyword evidence="13" id="KW-1185">Reference proteome</keyword>
<evidence type="ECO:0000256" key="3">
    <source>
        <dbReference type="ARBA" id="ARBA00017228"/>
    </source>
</evidence>
<evidence type="ECO:0000256" key="7">
    <source>
        <dbReference type="ARBA" id="ARBA00023004"/>
    </source>
</evidence>
<dbReference type="SFLD" id="SFLDF00288">
    <property type="entry name" value="HemN-like__clustered_with_nucl"/>
    <property type="match status" value="1"/>
</dbReference>
<dbReference type="InterPro" id="IPR034505">
    <property type="entry name" value="Coproporphyrinogen-III_oxidase"/>
</dbReference>
<dbReference type="SFLD" id="SFLDG01065">
    <property type="entry name" value="anaerobic_coproporphyrinogen-I"/>
    <property type="match status" value="1"/>
</dbReference>
<dbReference type="SFLD" id="SFLDS00029">
    <property type="entry name" value="Radical_SAM"/>
    <property type="match status" value="1"/>
</dbReference>
<dbReference type="InterPro" id="IPR007197">
    <property type="entry name" value="rSAM"/>
</dbReference>
<name>A0A3A1YA87_9GAMM</name>
<protein>
    <recommendedName>
        <fullName evidence="3 10">Heme chaperone HemW</fullName>
    </recommendedName>
</protein>
<comment type="similarity">
    <text evidence="2">Belongs to the anaerobic coproporphyrinogen-III oxidase family. HemW subfamily.</text>
</comment>
<dbReference type="InterPro" id="IPR013785">
    <property type="entry name" value="Aldolase_TIM"/>
</dbReference>
<dbReference type="GO" id="GO:0004109">
    <property type="term" value="F:coproporphyrinogen oxidase activity"/>
    <property type="evidence" value="ECO:0007669"/>
    <property type="project" value="InterPro"/>
</dbReference>
<comment type="subcellular location">
    <subcellularLocation>
        <location evidence="10">Cytoplasm</location>
    </subcellularLocation>
</comment>
<comment type="function">
    <text evidence="10">Probably acts as a heme chaperone, transferring heme to an unknown acceptor. Binds one molecule of heme per monomer, possibly covalently. Binds 1 [4Fe-4S] cluster. The cluster is coordinated with 3 cysteines and an exchangeable S-adenosyl-L-methionine.</text>
</comment>
<dbReference type="OrthoDB" id="9808022at2"/>
<evidence type="ECO:0000256" key="6">
    <source>
        <dbReference type="ARBA" id="ARBA00022723"/>
    </source>
</evidence>
<evidence type="ECO:0000256" key="2">
    <source>
        <dbReference type="ARBA" id="ARBA00006100"/>
    </source>
</evidence>
<evidence type="ECO:0000313" key="12">
    <source>
        <dbReference type="EMBL" id="RIY34149.1"/>
    </source>
</evidence>
<keyword evidence="7 10" id="KW-0408">Iron</keyword>
<dbReference type="SMART" id="SM00729">
    <property type="entry name" value="Elp3"/>
    <property type="match status" value="1"/>
</dbReference>
<dbReference type="PROSITE" id="PS51918">
    <property type="entry name" value="RADICAL_SAM"/>
    <property type="match status" value="1"/>
</dbReference>
<keyword evidence="9 10" id="KW-0143">Chaperone</keyword>
<evidence type="ECO:0000256" key="1">
    <source>
        <dbReference type="ARBA" id="ARBA00001966"/>
    </source>
</evidence>
<dbReference type="InterPro" id="IPR058240">
    <property type="entry name" value="rSAM_sf"/>
</dbReference>
<evidence type="ECO:0000256" key="9">
    <source>
        <dbReference type="ARBA" id="ARBA00023186"/>
    </source>
</evidence>
<dbReference type="GO" id="GO:0051539">
    <property type="term" value="F:4 iron, 4 sulfur cluster binding"/>
    <property type="evidence" value="ECO:0007669"/>
    <property type="project" value="UniProtKB-UniRule"/>
</dbReference>
<dbReference type="PANTHER" id="PTHR13932:SF5">
    <property type="entry name" value="RADICAL S-ADENOSYL METHIONINE DOMAIN-CONTAINING PROTEIN 1, MITOCHONDRIAL"/>
    <property type="match status" value="1"/>
</dbReference>
<evidence type="ECO:0000256" key="5">
    <source>
        <dbReference type="ARBA" id="ARBA00022691"/>
    </source>
</evidence>
<dbReference type="RefSeq" id="WP_119524530.1">
    <property type="nucleotide sequence ID" value="NZ_NRHC01000016.1"/>
</dbReference>
<comment type="cofactor">
    <cofactor evidence="1">
        <name>[4Fe-4S] cluster</name>
        <dbReference type="ChEBI" id="CHEBI:49883"/>
    </cofactor>
</comment>
<keyword evidence="6 10" id="KW-0479">Metal-binding</keyword>
<gene>
    <name evidence="12" type="ORF">CKF54_01580</name>
</gene>
<keyword evidence="4 10" id="KW-0349">Heme</keyword>
<organism evidence="12 13">
    <name type="scientific">Psittacicella hinzii</name>
    <dbReference type="NCBI Taxonomy" id="2028575"/>
    <lineage>
        <taxon>Bacteria</taxon>
        <taxon>Pseudomonadati</taxon>
        <taxon>Pseudomonadota</taxon>
        <taxon>Gammaproteobacteria</taxon>
        <taxon>Pasteurellales</taxon>
        <taxon>Psittacicellaceae</taxon>
        <taxon>Psittacicella</taxon>
    </lineage>
</organism>
<evidence type="ECO:0000256" key="4">
    <source>
        <dbReference type="ARBA" id="ARBA00022617"/>
    </source>
</evidence>
<proteinExistence type="inferred from homology"/>
<dbReference type="NCBIfam" id="TIGR00539">
    <property type="entry name" value="hemN_rel"/>
    <property type="match status" value="1"/>
</dbReference>
<keyword evidence="5 10" id="KW-0949">S-adenosyl-L-methionine</keyword>
<dbReference type="CDD" id="cd01335">
    <property type="entry name" value="Radical_SAM"/>
    <property type="match status" value="1"/>
</dbReference>
<evidence type="ECO:0000259" key="11">
    <source>
        <dbReference type="PROSITE" id="PS51918"/>
    </source>
</evidence>